<proteinExistence type="predicted"/>
<evidence type="ECO:0000313" key="1">
    <source>
        <dbReference type="EMBL" id="KAI3813870.1"/>
    </source>
</evidence>
<accession>A0ACB9J0S3</accession>
<reference evidence="1 2" key="2">
    <citation type="journal article" date="2022" name="Mol. Ecol. Resour.">
        <title>The genomes of chicory, endive, great burdock and yacon provide insights into Asteraceae paleo-polyploidization history and plant inulin production.</title>
        <authorList>
            <person name="Fan W."/>
            <person name="Wang S."/>
            <person name="Wang H."/>
            <person name="Wang A."/>
            <person name="Jiang F."/>
            <person name="Liu H."/>
            <person name="Zhao H."/>
            <person name="Xu D."/>
            <person name="Zhang Y."/>
        </authorList>
    </citation>
    <scope>NUCLEOTIDE SEQUENCE [LARGE SCALE GENOMIC DNA]</scope>
    <source>
        <strain evidence="2">cv. Yunnan</strain>
        <tissue evidence="1">Leaves</tissue>
    </source>
</reference>
<name>A0ACB9J0S3_9ASTR</name>
<sequence length="240" mass="26139">MYTAMSSANVMISDKMQYPGAGVYADERDGFIWWLRGEFAAANAIIDSLCSHLKSAGEGGDTFRVAEVVYALQQVKQQNRMKVGGPGKECKRSGGVGSRQGQNSTVATGILNCDEKDVRLSKYSNGLSTKLHVESKQKIVDLKTTQSGNSECEAKELDYKLCSDVHLKNDSSSTHTAHLKPNGSAVAKTFVGSEMLDGKQINAVEGMKTYEHLFDDSEVGKMVSLVNDLRISGRQQKFQG</sequence>
<organism evidence="1 2">
    <name type="scientific">Smallanthus sonchifolius</name>
    <dbReference type="NCBI Taxonomy" id="185202"/>
    <lineage>
        <taxon>Eukaryota</taxon>
        <taxon>Viridiplantae</taxon>
        <taxon>Streptophyta</taxon>
        <taxon>Embryophyta</taxon>
        <taxon>Tracheophyta</taxon>
        <taxon>Spermatophyta</taxon>
        <taxon>Magnoliopsida</taxon>
        <taxon>eudicotyledons</taxon>
        <taxon>Gunneridae</taxon>
        <taxon>Pentapetalae</taxon>
        <taxon>asterids</taxon>
        <taxon>campanulids</taxon>
        <taxon>Asterales</taxon>
        <taxon>Asteraceae</taxon>
        <taxon>Asteroideae</taxon>
        <taxon>Heliantheae alliance</taxon>
        <taxon>Millerieae</taxon>
        <taxon>Smallanthus</taxon>
    </lineage>
</organism>
<dbReference type="EMBL" id="CM042023">
    <property type="protein sequence ID" value="KAI3813870.1"/>
    <property type="molecule type" value="Genomic_DNA"/>
</dbReference>
<dbReference type="Proteomes" id="UP001056120">
    <property type="component" value="Linkage Group LG06"/>
</dbReference>
<reference evidence="2" key="1">
    <citation type="journal article" date="2022" name="Mol. Ecol. Resour.">
        <title>The genomes of chicory, endive, great burdock and yacon provide insights into Asteraceae palaeo-polyploidization history and plant inulin production.</title>
        <authorList>
            <person name="Fan W."/>
            <person name="Wang S."/>
            <person name="Wang H."/>
            <person name="Wang A."/>
            <person name="Jiang F."/>
            <person name="Liu H."/>
            <person name="Zhao H."/>
            <person name="Xu D."/>
            <person name="Zhang Y."/>
        </authorList>
    </citation>
    <scope>NUCLEOTIDE SEQUENCE [LARGE SCALE GENOMIC DNA]</scope>
    <source>
        <strain evidence="2">cv. Yunnan</strain>
    </source>
</reference>
<protein>
    <submittedName>
        <fullName evidence="1">Uncharacterized protein</fullName>
    </submittedName>
</protein>
<comment type="caution">
    <text evidence="1">The sequence shown here is derived from an EMBL/GenBank/DDBJ whole genome shotgun (WGS) entry which is preliminary data.</text>
</comment>
<evidence type="ECO:0000313" key="2">
    <source>
        <dbReference type="Proteomes" id="UP001056120"/>
    </source>
</evidence>
<gene>
    <name evidence="1" type="ORF">L1987_18605</name>
</gene>
<keyword evidence="2" id="KW-1185">Reference proteome</keyword>